<evidence type="ECO:0000256" key="1">
    <source>
        <dbReference type="SAM" id="MobiDB-lite"/>
    </source>
</evidence>
<evidence type="ECO:0000313" key="3">
    <source>
        <dbReference type="Proteomes" id="UP001175271"/>
    </source>
</evidence>
<dbReference type="AlphaFoldDB" id="A0AA39I9C3"/>
<proteinExistence type="predicted"/>
<organism evidence="2 3">
    <name type="scientific">Steinernema hermaphroditum</name>
    <dbReference type="NCBI Taxonomy" id="289476"/>
    <lineage>
        <taxon>Eukaryota</taxon>
        <taxon>Metazoa</taxon>
        <taxon>Ecdysozoa</taxon>
        <taxon>Nematoda</taxon>
        <taxon>Chromadorea</taxon>
        <taxon>Rhabditida</taxon>
        <taxon>Tylenchina</taxon>
        <taxon>Panagrolaimomorpha</taxon>
        <taxon>Strongyloidoidea</taxon>
        <taxon>Steinernematidae</taxon>
        <taxon>Steinernema</taxon>
    </lineage>
</organism>
<comment type="caution">
    <text evidence="2">The sequence shown here is derived from an EMBL/GenBank/DDBJ whole genome shotgun (WGS) entry which is preliminary data.</text>
</comment>
<protein>
    <submittedName>
        <fullName evidence="2">Uncharacterized protein</fullName>
    </submittedName>
</protein>
<dbReference type="EMBL" id="JAUCMV010000002">
    <property type="protein sequence ID" value="KAK0420218.1"/>
    <property type="molecule type" value="Genomic_DNA"/>
</dbReference>
<feature type="compositionally biased region" description="Basic and acidic residues" evidence="1">
    <location>
        <begin position="1151"/>
        <end position="1176"/>
    </location>
</feature>
<feature type="compositionally biased region" description="Polar residues" evidence="1">
    <location>
        <begin position="1193"/>
        <end position="1204"/>
    </location>
</feature>
<feature type="compositionally biased region" description="Acidic residues" evidence="1">
    <location>
        <begin position="1177"/>
        <end position="1186"/>
    </location>
</feature>
<reference evidence="2" key="1">
    <citation type="submission" date="2023-06" db="EMBL/GenBank/DDBJ databases">
        <title>Genomic analysis of the entomopathogenic nematode Steinernema hermaphroditum.</title>
        <authorList>
            <person name="Schwarz E.M."/>
            <person name="Heppert J.K."/>
            <person name="Baniya A."/>
            <person name="Schwartz H.T."/>
            <person name="Tan C.-H."/>
            <person name="Antoshechkin I."/>
            <person name="Sternberg P.W."/>
            <person name="Goodrich-Blair H."/>
            <person name="Dillman A.R."/>
        </authorList>
    </citation>
    <scope>NUCLEOTIDE SEQUENCE</scope>
    <source>
        <strain evidence="2">PS9179</strain>
        <tissue evidence="2">Whole animal</tissue>
    </source>
</reference>
<name>A0AA39I9C3_9BILA</name>
<feature type="region of interest" description="Disordered" evidence="1">
    <location>
        <begin position="1146"/>
        <end position="1211"/>
    </location>
</feature>
<sequence length="1211" mass="142661">MSQEHSNKFVMLKRVKQLQDDPNVLDQFSRFCDLQTLFPSDCISDVSKFIERVETVKEEGTYAFTEDCFSFAAGLSEERTTENGQSGKVLRILDTVIFIREWVREKFHNADYSKNGMNIDAVLNEEIREQIRNDFVELLEECTAIISNKSHVTFRDAYSLLCHYEKHKGVMSSLLSYCNQVKYTVNQKESNKLHVRSSEYENKNRRIVMDIAQGESSHVKSFYNLGDAEAPYECKRCLNELKAIYHLICLNQRMVQTVFETCRKSSMEVTVHHDTEGLFEWFFDLQIRIINEECVAQKLQAFREEHQKIGCTLYQDFSAHVAQITYLERNEDYEEMFSCDEFWNEMIVKTNKEFHSSMQWFFEKRPKGDKRIETYMDYFERRDENWMLKAHMNSERLTLVAYSAVYNPVLDKYLMLERSCYCICRQCNVTKRYMANTGKKTDFCCMEEEEALEEVKKLFTEQSHKDEVEKVYKALVQKVKDSIDDSIDRQEKIKNAVPEFVRHRMSQEHSNKFVMLKRVKQLQDDPNVLDQFSRFCDLQTLFPSDCISDVSKFIERVETVKEEGTYAFTEDCFSFAAGLSEERTTENGQSGKVLRILDTVIFIREWVREKFHNADYSKNGMNIDAVLNEEIREQIRNDFVELLEECTAIISNKSHVTFRDAYSLLCHYEKHKGVMSSLLSYCNQVKYTVNQKESNKLHVRSSEYENKNRRIVMDIAQGESSHVKSFYNLGDAEAPYECKRCLNELKAIYHLICLNQRMVQTVFETCRKSSMEVTVHHDTEGLFEWFFDLQIRIINEECVAQKLQAFREEHQKVRIALEKLAVGMKKDKGEKDNNKPPPAVNVGPFVVAFHFKDPARNLDESNIKDLTKTKRLEATKFIRTVKNISTVTIFGQQFRNDLDLYATLCPDIRANYGELYTKAGNLTKQPVSRFQSRAAEQLQKKILLFGCETQLMEKTMKKANFKKQLKLFLLINSKQARDILEKAHQKLEDQLTDLIGCTLYQDFSAHVAQITYLERNEDYEEMFSCDEFWNEMIVKTNKEFHSSMQWFFEKRPKGDKRIETYMDYFERRDENWMLKAHMNSERLTLVAYSAVYNPVLDKYLMLERSCYCICRQCNVTKRYMANTGKKTDFCCMENLERPWKEKRRTLPRPFKRAEEEGQENAKIEARLDSTLKPLDDADKDELDYEEEPHSRTPDTSTESRTTSLDAEEPCF</sequence>
<gene>
    <name evidence="2" type="ORF">QR680_014568</name>
</gene>
<accession>A0AA39I9C3</accession>
<evidence type="ECO:0000313" key="2">
    <source>
        <dbReference type="EMBL" id="KAK0420218.1"/>
    </source>
</evidence>
<dbReference type="Proteomes" id="UP001175271">
    <property type="component" value="Unassembled WGS sequence"/>
</dbReference>
<keyword evidence="3" id="KW-1185">Reference proteome</keyword>